<dbReference type="Proteomes" id="UP001501565">
    <property type="component" value="Unassembled WGS sequence"/>
</dbReference>
<keyword evidence="1" id="KW-0547">Nucleotide-binding</keyword>
<comment type="similarity">
    <text evidence="1">Belongs to the 5'-nucleotidase family.</text>
</comment>
<dbReference type="Pfam" id="PF02872">
    <property type="entry name" value="5_nucleotid_C"/>
    <property type="match status" value="1"/>
</dbReference>
<feature type="domain" description="5'-Nucleotidase C-terminal" evidence="2">
    <location>
        <begin position="397"/>
        <end position="601"/>
    </location>
</feature>
<dbReference type="Gene3D" id="3.90.780.10">
    <property type="entry name" value="5'-Nucleotidase, C-terminal domain"/>
    <property type="match status" value="1"/>
</dbReference>
<feature type="signal peptide" evidence="1">
    <location>
        <begin position="1"/>
        <end position="17"/>
    </location>
</feature>
<sequence length="680" mass="70896">MSLNIRFEVCALSLAMAALLTGCSDSDSSSGSFDANAASSAGNFTLQLLHNADMDGATGALDNVESFSAIVGALRADYPNNTLLLSSGDNYIPGPRYFAASDNAMNFISGVGEAGNGRADIAFMNAIGYQASAVGNHDLDGGTAEFASIVAASGNYAGAKFPYLSANLNFSTDANLSDLVKADGQNAGDVPNALAKSTIIEVGGEKIGVVGATTPTLASITNTGDIDILPDSTTDHVALAASIQPAVNALVEEGVNKIILLSHMQVIEIEKDLAELLTDVDIIVAGGSNTLLADANDRLLVGDTAADNYPLSFDDADGNPTLVVNTDGDYKYLGRLVAEFDASGVLVMSSLDEAVNGVYASDETTVENLSGHINSEVTEIVTGLQLVLAERDGNILGNSSVYLDGRRGQVRTQETNLGNLTADANLWQAQQYDNTVQISIKNGGGIRDDIGLVSFPPGSTNADDLTFSPNPANAQVGKGTGDISQFDLEGSLRFNNSLTIMDITAQTLFDVLEHAVSGVENGAGRFAQVAGVRFSFDPARNPRMADGATVTQVGERVRSVAVLDADGNVVDAVVENGVLQGDPARTFRIVTLGFLASNNEGVGGDGYPWSFPLVNEIELEDVLDEDGLATFADPGSEQDALAEYLQANFAADTSFNVVETDLADDERIQNLSARADTVLP</sequence>
<evidence type="ECO:0000256" key="1">
    <source>
        <dbReference type="RuleBase" id="RU362119"/>
    </source>
</evidence>
<keyword evidence="1" id="KW-0732">Signal</keyword>
<keyword evidence="1" id="KW-0378">Hydrolase</keyword>
<dbReference type="SUPFAM" id="SSF55816">
    <property type="entry name" value="5'-nucleotidase (syn. UDP-sugar hydrolase), C-terminal domain"/>
    <property type="match status" value="1"/>
</dbReference>
<dbReference type="InterPro" id="IPR006179">
    <property type="entry name" value="5_nucleotidase/apyrase"/>
</dbReference>
<dbReference type="PROSITE" id="PS51257">
    <property type="entry name" value="PROKAR_LIPOPROTEIN"/>
    <property type="match status" value="1"/>
</dbReference>
<dbReference type="InterPro" id="IPR036907">
    <property type="entry name" value="5'-Nucleotdase_C_sf"/>
</dbReference>
<dbReference type="PANTHER" id="PTHR11575:SF24">
    <property type="entry name" value="5'-NUCLEOTIDASE"/>
    <property type="match status" value="1"/>
</dbReference>
<dbReference type="PANTHER" id="PTHR11575">
    <property type="entry name" value="5'-NUCLEOTIDASE-RELATED"/>
    <property type="match status" value="1"/>
</dbReference>
<dbReference type="PRINTS" id="PR01607">
    <property type="entry name" value="APYRASEFAMLY"/>
</dbReference>
<feature type="chain" id="PRO_5045012919" description="5'-Nucleotidase C-terminal domain-containing protein" evidence="1">
    <location>
        <begin position="18"/>
        <end position="680"/>
    </location>
</feature>
<keyword evidence="4" id="KW-1185">Reference proteome</keyword>
<accession>A0ABP7N2S4</accession>
<dbReference type="SUPFAM" id="SSF56300">
    <property type="entry name" value="Metallo-dependent phosphatases"/>
    <property type="match status" value="1"/>
</dbReference>
<dbReference type="RefSeq" id="WP_344799900.1">
    <property type="nucleotide sequence ID" value="NZ_BAABBN010000012.1"/>
</dbReference>
<dbReference type="EMBL" id="BAABBN010000012">
    <property type="protein sequence ID" value="GAA3935509.1"/>
    <property type="molecule type" value="Genomic_DNA"/>
</dbReference>
<dbReference type="Gene3D" id="3.60.21.10">
    <property type="match status" value="1"/>
</dbReference>
<dbReference type="InterPro" id="IPR008334">
    <property type="entry name" value="5'-Nucleotdase_C"/>
</dbReference>
<protein>
    <recommendedName>
        <fullName evidence="2">5'-Nucleotidase C-terminal domain-containing protein</fullName>
    </recommendedName>
</protein>
<comment type="caution">
    <text evidence="3">The sequence shown here is derived from an EMBL/GenBank/DDBJ whole genome shotgun (WGS) entry which is preliminary data.</text>
</comment>
<organism evidence="3 4">
    <name type="scientific">Litoribacillus peritrichatus</name>
    <dbReference type="NCBI Taxonomy" id="718191"/>
    <lineage>
        <taxon>Bacteria</taxon>
        <taxon>Pseudomonadati</taxon>
        <taxon>Pseudomonadota</taxon>
        <taxon>Gammaproteobacteria</taxon>
        <taxon>Oceanospirillales</taxon>
        <taxon>Oceanospirillaceae</taxon>
        <taxon>Litoribacillus</taxon>
    </lineage>
</organism>
<evidence type="ECO:0000259" key="2">
    <source>
        <dbReference type="Pfam" id="PF02872"/>
    </source>
</evidence>
<gene>
    <name evidence="3" type="ORF">GCM10022277_35030</name>
</gene>
<name>A0ABP7N2S4_9GAMM</name>
<reference evidence="4" key="1">
    <citation type="journal article" date="2019" name="Int. J. Syst. Evol. Microbiol.">
        <title>The Global Catalogue of Microorganisms (GCM) 10K type strain sequencing project: providing services to taxonomists for standard genome sequencing and annotation.</title>
        <authorList>
            <consortium name="The Broad Institute Genomics Platform"/>
            <consortium name="The Broad Institute Genome Sequencing Center for Infectious Disease"/>
            <person name="Wu L."/>
            <person name="Ma J."/>
        </authorList>
    </citation>
    <scope>NUCLEOTIDE SEQUENCE [LARGE SCALE GENOMIC DNA]</scope>
    <source>
        <strain evidence="4">JCM 17551</strain>
    </source>
</reference>
<dbReference type="InterPro" id="IPR029052">
    <property type="entry name" value="Metallo-depent_PP-like"/>
</dbReference>
<evidence type="ECO:0000313" key="3">
    <source>
        <dbReference type="EMBL" id="GAA3935509.1"/>
    </source>
</evidence>
<proteinExistence type="inferred from homology"/>
<evidence type="ECO:0000313" key="4">
    <source>
        <dbReference type="Proteomes" id="UP001501565"/>
    </source>
</evidence>